<evidence type="ECO:0000313" key="2">
    <source>
        <dbReference type="EMBL" id="MST55991.1"/>
    </source>
</evidence>
<name>A0A6L5YCK1_9BACT</name>
<proteinExistence type="predicted"/>
<dbReference type="Proteomes" id="UP000473699">
    <property type="component" value="Unassembled WGS sequence"/>
</dbReference>
<gene>
    <name evidence="2" type="ORF">FYJ74_08105</name>
</gene>
<reference evidence="2 3" key="1">
    <citation type="submission" date="2019-08" db="EMBL/GenBank/DDBJ databases">
        <title>In-depth cultivation of the pig gut microbiome towards novel bacterial diversity and tailored functional studies.</title>
        <authorList>
            <person name="Wylensek D."/>
            <person name="Hitch T.C.A."/>
            <person name="Clavel T."/>
        </authorList>
    </citation>
    <scope>NUCLEOTIDE SEQUENCE [LARGE SCALE GENOMIC DNA]</scope>
    <source>
        <strain evidence="2 3">SM-530-WT-4B</strain>
    </source>
</reference>
<keyword evidence="1" id="KW-1133">Transmembrane helix</keyword>
<dbReference type="Pfam" id="PF16481">
    <property type="entry name" value="DUF5058"/>
    <property type="match status" value="1"/>
</dbReference>
<feature type="transmembrane region" description="Helical" evidence="1">
    <location>
        <begin position="232"/>
        <end position="247"/>
    </location>
</feature>
<dbReference type="InterPro" id="IPR032479">
    <property type="entry name" value="DUF5058"/>
</dbReference>
<organism evidence="2 3">
    <name type="scientific">Pyramidobacter porci</name>
    <dbReference type="NCBI Taxonomy" id="2605789"/>
    <lineage>
        <taxon>Bacteria</taxon>
        <taxon>Thermotogati</taxon>
        <taxon>Synergistota</taxon>
        <taxon>Synergistia</taxon>
        <taxon>Synergistales</taxon>
        <taxon>Dethiosulfovibrionaceae</taxon>
        <taxon>Pyramidobacter</taxon>
    </lineage>
</organism>
<dbReference type="AlphaFoldDB" id="A0A6L5YCK1"/>
<feature type="transmembrane region" description="Helical" evidence="1">
    <location>
        <begin position="12"/>
        <end position="33"/>
    </location>
</feature>
<comment type="caution">
    <text evidence="2">The sequence shown here is derived from an EMBL/GenBank/DDBJ whole genome shotgun (WGS) entry which is preliminary data.</text>
</comment>
<feature type="transmembrane region" description="Helical" evidence="1">
    <location>
        <begin position="124"/>
        <end position="147"/>
    </location>
</feature>
<keyword evidence="1" id="KW-0472">Membrane</keyword>
<dbReference type="EMBL" id="VUNH01000008">
    <property type="protein sequence ID" value="MST55991.1"/>
    <property type="molecule type" value="Genomic_DNA"/>
</dbReference>
<keyword evidence="3" id="KW-1185">Reference proteome</keyword>
<evidence type="ECO:0000313" key="3">
    <source>
        <dbReference type="Proteomes" id="UP000473699"/>
    </source>
</evidence>
<dbReference type="RefSeq" id="WP_154529080.1">
    <property type="nucleotide sequence ID" value="NZ_VUNH01000008.1"/>
</dbReference>
<sequence length="248" mass="26298">MPQEVFRVANNAVVWFLCFIVVAVALIQSLLYIRLSLKAADAIGFERRNVYKGLWTGAVSSVGPSFAVFLVMVGLISAVGAPIAWLRCSIIGSAPIEMTGAMLGAQAYGVELNSPQYDLNALAASWWTMSVNGIGWLIVAAVLTPHLEKVRAKFGGGDARWLVLIAVAATTGCYGYLSADTIGKALRNYRKALAAGGSGMTPLQPMIATIAAGIAMAVLIRASKKRPKLREYNLGLAMLAGMIVAAFF</sequence>
<protein>
    <submittedName>
        <fullName evidence="2">DUF5058 family protein</fullName>
    </submittedName>
</protein>
<feature type="transmembrane region" description="Helical" evidence="1">
    <location>
        <begin position="159"/>
        <end position="179"/>
    </location>
</feature>
<evidence type="ECO:0000256" key="1">
    <source>
        <dbReference type="SAM" id="Phobius"/>
    </source>
</evidence>
<accession>A0A6L5YCK1</accession>
<feature type="transmembrane region" description="Helical" evidence="1">
    <location>
        <begin position="54"/>
        <end position="76"/>
    </location>
</feature>
<feature type="transmembrane region" description="Helical" evidence="1">
    <location>
        <begin position="199"/>
        <end position="220"/>
    </location>
</feature>
<keyword evidence="1" id="KW-0812">Transmembrane</keyword>